<reference evidence="1" key="2">
    <citation type="submission" date="2020-10" db="EMBL/GenBank/DDBJ databases">
        <title>Mucilaginibacter sp. nov., isolated from soil.</title>
        <authorList>
            <person name="Jeon C.O."/>
        </authorList>
    </citation>
    <scope>NUCLEOTIDE SEQUENCE</scope>
    <source>
        <strain evidence="1">R11</strain>
    </source>
</reference>
<dbReference type="Proteomes" id="UP000638732">
    <property type="component" value="Unassembled WGS sequence"/>
</dbReference>
<proteinExistence type="predicted"/>
<keyword evidence="2" id="KW-1185">Reference proteome</keyword>
<evidence type="ECO:0000313" key="2">
    <source>
        <dbReference type="Proteomes" id="UP000638732"/>
    </source>
</evidence>
<name>A0A966DVI8_9SPHI</name>
<organism evidence="1 2">
    <name type="scientific">Mucilaginibacter agri</name>
    <dbReference type="NCBI Taxonomy" id="2695265"/>
    <lineage>
        <taxon>Bacteria</taxon>
        <taxon>Pseudomonadati</taxon>
        <taxon>Bacteroidota</taxon>
        <taxon>Sphingobacteriia</taxon>
        <taxon>Sphingobacteriales</taxon>
        <taxon>Sphingobacteriaceae</taxon>
        <taxon>Mucilaginibacter</taxon>
    </lineage>
</organism>
<dbReference type="EMBL" id="WWEO01000043">
    <property type="protein sequence ID" value="NCD70584.1"/>
    <property type="molecule type" value="Genomic_DNA"/>
</dbReference>
<dbReference type="InterPro" id="IPR025412">
    <property type="entry name" value="DUF4304"/>
</dbReference>
<protein>
    <submittedName>
        <fullName evidence="1">DUF4304 domain-containing protein</fullName>
    </submittedName>
</protein>
<comment type="caution">
    <text evidence="1">The sequence shown here is derived from an EMBL/GenBank/DDBJ whole genome shotgun (WGS) entry which is preliminary data.</text>
</comment>
<evidence type="ECO:0000313" key="1">
    <source>
        <dbReference type="EMBL" id="NCD70584.1"/>
    </source>
</evidence>
<dbReference type="AlphaFoldDB" id="A0A966DVI8"/>
<gene>
    <name evidence="1" type="ORF">GSY63_14545</name>
</gene>
<dbReference type="Pfam" id="PF14137">
    <property type="entry name" value="DUF4304"/>
    <property type="match status" value="1"/>
</dbReference>
<sequence length="166" mass="19602">MLTAKEKQNTFIKTYFKPILKQHGYLTNGQTWWKSRDELVTFINLQNFSWNTKNDVHFCFNIAIALNPNVKNHSKPSFFDSSIQLREKSFLTEIRKSQFHRNKTGYHILPSTPLEDFINEMRTDFEQHVLPTLEQLDTSSKCVTFFEGLDFWGDRFKNAVREAGLM</sequence>
<accession>A0A966DVI8</accession>
<reference evidence="1" key="1">
    <citation type="submission" date="2020-01" db="EMBL/GenBank/DDBJ databases">
        <authorList>
            <person name="Seo Y.L."/>
        </authorList>
    </citation>
    <scope>NUCLEOTIDE SEQUENCE</scope>
    <source>
        <strain evidence="1">R11</strain>
    </source>
</reference>